<evidence type="ECO:0000313" key="2">
    <source>
        <dbReference type="Proteomes" id="UP000828390"/>
    </source>
</evidence>
<proteinExistence type="predicted"/>
<name>A0A9D4HPU0_DREPO</name>
<organism evidence="1 2">
    <name type="scientific">Dreissena polymorpha</name>
    <name type="common">Zebra mussel</name>
    <name type="synonym">Mytilus polymorpha</name>
    <dbReference type="NCBI Taxonomy" id="45954"/>
    <lineage>
        <taxon>Eukaryota</taxon>
        <taxon>Metazoa</taxon>
        <taxon>Spiralia</taxon>
        <taxon>Lophotrochozoa</taxon>
        <taxon>Mollusca</taxon>
        <taxon>Bivalvia</taxon>
        <taxon>Autobranchia</taxon>
        <taxon>Heteroconchia</taxon>
        <taxon>Euheterodonta</taxon>
        <taxon>Imparidentia</taxon>
        <taxon>Neoheterodontei</taxon>
        <taxon>Myida</taxon>
        <taxon>Dreissenoidea</taxon>
        <taxon>Dreissenidae</taxon>
        <taxon>Dreissena</taxon>
    </lineage>
</organism>
<comment type="caution">
    <text evidence="1">The sequence shown here is derived from an EMBL/GenBank/DDBJ whole genome shotgun (WGS) entry which is preliminary data.</text>
</comment>
<accession>A0A9D4HPU0</accession>
<dbReference type="AlphaFoldDB" id="A0A9D4HPU0"/>
<keyword evidence="2" id="KW-1185">Reference proteome</keyword>
<gene>
    <name evidence="1" type="ORF">DPMN_053016</name>
</gene>
<protein>
    <submittedName>
        <fullName evidence="1">Uncharacterized protein</fullName>
    </submittedName>
</protein>
<sequence>MRVMSSANLKSELGLQLMEMESLWSWSVSRIIFSRKMLNRTEESRQLRLTPADVLKKSPICPFRSNALLAFPFSS</sequence>
<dbReference type="Proteomes" id="UP000828390">
    <property type="component" value="Unassembled WGS sequence"/>
</dbReference>
<reference evidence="1" key="2">
    <citation type="submission" date="2020-11" db="EMBL/GenBank/DDBJ databases">
        <authorList>
            <person name="McCartney M.A."/>
            <person name="Auch B."/>
            <person name="Kono T."/>
            <person name="Mallez S."/>
            <person name="Becker A."/>
            <person name="Gohl D.M."/>
            <person name="Silverstein K.A.T."/>
            <person name="Koren S."/>
            <person name="Bechman K.B."/>
            <person name="Herman A."/>
            <person name="Abrahante J.E."/>
            <person name="Garbe J."/>
        </authorList>
    </citation>
    <scope>NUCLEOTIDE SEQUENCE</scope>
    <source>
        <strain evidence="1">Duluth1</strain>
        <tissue evidence="1">Whole animal</tissue>
    </source>
</reference>
<evidence type="ECO:0000313" key="1">
    <source>
        <dbReference type="EMBL" id="KAH3727089.1"/>
    </source>
</evidence>
<dbReference type="EMBL" id="JAIWYP010000012">
    <property type="protein sequence ID" value="KAH3727089.1"/>
    <property type="molecule type" value="Genomic_DNA"/>
</dbReference>
<reference evidence="1" key="1">
    <citation type="journal article" date="2019" name="bioRxiv">
        <title>The Genome of the Zebra Mussel, Dreissena polymorpha: A Resource for Invasive Species Research.</title>
        <authorList>
            <person name="McCartney M.A."/>
            <person name="Auch B."/>
            <person name="Kono T."/>
            <person name="Mallez S."/>
            <person name="Zhang Y."/>
            <person name="Obille A."/>
            <person name="Becker A."/>
            <person name="Abrahante J.E."/>
            <person name="Garbe J."/>
            <person name="Badalamenti J.P."/>
            <person name="Herman A."/>
            <person name="Mangelson H."/>
            <person name="Liachko I."/>
            <person name="Sullivan S."/>
            <person name="Sone E.D."/>
            <person name="Koren S."/>
            <person name="Silverstein K.A.T."/>
            <person name="Beckman K.B."/>
            <person name="Gohl D.M."/>
        </authorList>
    </citation>
    <scope>NUCLEOTIDE SEQUENCE</scope>
    <source>
        <strain evidence="1">Duluth1</strain>
        <tissue evidence="1">Whole animal</tissue>
    </source>
</reference>